<evidence type="ECO:0000256" key="3">
    <source>
        <dbReference type="ARBA" id="ARBA00022989"/>
    </source>
</evidence>
<feature type="transmembrane region" description="Helical" evidence="5">
    <location>
        <begin position="90"/>
        <end position="111"/>
    </location>
</feature>
<evidence type="ECO:0008006" key="8">
    <source>
        <dbReference type="Google" id="ProtNLM"/>
    </source>
</evidence>
<dbReference type="InterPro" id="IPR007318">
    <property type="entry name" value="Phopholipid_MeTrfase"/>
</dbReference>
<feature type="transmembrane region" description="Helical" evidence="5">
    <location>
        <begin position="176"/>
        <end position="198"/>
    </location>
</feature>
<evidence type="ECO:0000256" key="1">
    <source>
        <dbReference type="ARBA" id="ARBA00004127"/>
    </source>
</evidence>
<sequence length="303" mass="31939">MNWGRRYFALQAVAGAAWWVTVFASPWVRETTLGGLHPVAVAAVDIPLFVIASALAAGGVRSASIVAAGWTLLVAVALAVYATLTAQAGWGVVLMAGAAAGSLFALGLVLWGRVPTEWIIRGPFAPRVAVARAGAGRHVALTFAQIVVFWGFFLVVLPLVIVALERRWAVGIDLPWPVTAAGIGVLVLASALGIWSAVTMSTLGDGTPLPSATANRLVIAGPYRWLRNPMALAGIAQGVGVGLLLGSWLVVVYALAGSLVWNYAVRPHEEADLEARFGDDFMAYCADVRCWIPRVPSGRQLTH</sequence>
<evidence type="ECO:0000256" key="2">
    <source>
        <dbReference type="ARBA" id="ARBA00022692"/>
    </source>
</evidence>
<comment type="subcellular location">
    <subcellularLocation>
        <location evidence="1">Endomembrane system</location>
        <topology evidence="1">Multi-pass membrane protein</topology>
    </subcellularLocation>
</comment>
<dbReference type="Gene3D" id="1.20.120.1630">
    <property type="match status" value="1"/>
</dbReference>
<feature type="transmembrane region" description="Helical" evidence="5">
    <location>
        <begin position="65"/>
        <end position="84"/>
    </location>
</feature>
<accession>A0A3E0WFU5</accession>
<evidence type="ECO:0000256" key="4">
    <source>
        <dbReference type="ARBA" id="ARBA00023136"/>
    </source>
</evidence>
<name>A0A3E0WFU5_9MICO</name>
<dbReference type="GO" id="GO:0012505">
    <property type="term" value="C:endomembrane system"/>
    <property type="evidence" value="ECO:0007669"/>
    <property type="project" value="UniProtKB-SubCell"/>
</dbReference>
<comment type="caution">
    <text evidence="6">The sequence shown here is derived from an EMBL/GenBank/DDBJ whole genome shotgun (WGS) entry which is preliminary data.</text>
</comment>
<dbReference type="RefSeq" id="WP_116417015.1">
    <property type="nucleotide sequence ID" value="NZ_NBXC01000002.1"/>
</dbReference>
<dbReference type="Proteomes" id="UP000257080">
    <property type="component" value="Unassembled WGS sequence"/>
</dbReference>
<keyword evidence="2 5" id="KW-0812">Transmembrane</keyword>
<dbReference type="OrthoDB" id="941586at2"/>
<evidence type="ECO:0000313" key="7">
    <source>
        <dbReference type="Proteomes" id="UP000257080"/>
    </source>
</evidence>
<dbReference type="AlphaFoldDB" id="A0A3E0WFU5"/>
<keyword evidence="4 5" id="KW-0472">Membrane</keyword>
<gene>
    <name evidence="6" type="ORF">B7R25_00400</name>
</gene>
<protein>
    <recommendedName>
        <fullName evidence="8">Isoprenylcysteine carboxylmethyltransferase family protein</fullName>
    </recommendedName>
</protein>
<organism evidence="6 7">
    <name type="scientific">Subtercola boreus</name>
    <dbReference type="NCBI Taxonomy" id="120213"/>
    <lineage>
        <taxon>Bacteria</taxon>
        <taxon>Bacillati</taxon>
        <taxon>Actinomycetota</taxon>
        <taxon>Actinomycetes</taxon>
        <taxon>Micrococcales</taxon>
        <taxon>Microbacteriaceae</taxon>
        <taxon>Subtercola</taxon>
    </lineage>
</organism>
<keyword evidence="3 5" id="KW-1133">Transmembrane helix</keyword>
<feature type="transmembrane region" description="Helical" evidence="5">
    <location>
        <begin position="40"/>
        <end position="58"/>
    </location>
</feature>
<evidence type="ECO:0000256" key="5">
    <source>
        <dbReference type="SAM" id="Phobius"/>
    </source>
</evidence>
<evidence type="ECO:0000313" key="6">
    <source>
        <dbReference type="EMBL" id="RFA29491.1"/>
    </source>
</evidence>
<feature type="transmembrane region" description="Helical" evidence="5">
    <location>
        <begin position="139"/>
        <end position="164"/>
    </location>
</feature>
<reference evidence="6 7" key="1">
    <citation type="submission" date="2017-04" db="EMBL/GenBank/DDBJ databases">
        <title>Comparative genome analysis of Subtercola boreus.</title>
        <authorList>
            <person name="Cho Y.-J."/>
            <person name="Cho A."/>
            <person name="Kim O.-S."/>
            <person name="Lee J.-I."/>
        </authorList>
    </citation>
    <scope>NUCLEOTIDE SEQUENCE [LARGE SCALE GENOMIC DNA]</scope>
    <source>
        <strain evidence="6 7">P28004</strain>
    </source>
</reference>
<feature type="transmembrane region" description="Helical" evidence="5">
    <location>
        <begin position="231"/>
        <end position="256"/>
    </location>
</feature>
<dbReference type="EMBL" id="NBXE01000002">
    <property type="protein sequence ID" value="RFA29491.1"/>
    <property type="molecule type" value="Genomic_DNA"/>
</dbReference>
<dbReference type="Pfam" id="PF04191">
    <property type="entry name" value="PEMT"/>
    <property type="match status" value="1"/>
</dbReference>
<proteinExistence type="predicted"/>